<name>A0A2G8K5C8_STIJA</name>
<gene>
    <name evidence="2" type="ORF">BSL78_19918</name>
</gene>
<keyword evidence="3" id="KW-1185">Reference proteome</keyword>
<dbReference type="PANTHER" id="PTHR31751:SF44">
    <property type="entry name" value="SI:CH211-211K8.4-RELATED"/>
    <property type="match status" value="1"/>
</dbReference>
<dbReference type="Proteomes" id="UP000230750">
    <property type="component" value="Unassembled WGS sequence"/>
</dbReference>
<proteinExistence type="predicted"/>
<dbReference type="OrthoDB" id="5973657at2759"/>
<protein>
    <submittedName>
        <fullName evidence="2">Uncharacterized protein</fullName>
    </submittedName>
</protein>
<evidence type="ECO:0000313" key="3">
    <source>
        <dbReference type="Proteomes" id="UP000230750"/>
    </source>
</evidence>
<organism evidence="2 3">
    <name type="scientific">Stichopus japonicus</name>
    <name type="common">Sea cucumber</name>
    <dbReference type="NCBI Taxonomy" id="307972"/>
    <lineage>
        <taxon>Eukaryota</taxon>
        <taxon>Metazoa</taxon>
        <taxon>Echinodermata</taxon>
        <taxon>Eleutherozoa</taxon>
        <taxon>Echinozoa</taxon>
        <taxon>Holothuroidea</taxon>
        <taxon>Aspidochirotacea</taxon>
        <taxon>Aspidochirotida</taxon>
        <taxon>Stichopodidae</taxon>
        <taxon>Apostichopus</taxon>
    </lineage>
</organism>
<sequence>MPQVNAISVAPSGYTTVQSENDGRTHRGTQVTFKAVQKRQCSKAVTVCSKNWGITKGMQTPKWHPVETKEVATQWEDLHEEPRVRYDPPSPDDIDSSSSTDFCKKPNSKMIVDPEYTPDSDSLPLKDPHLQYLESNVESIDEPTPPHIEAKYMVFESCLLDLFRVCPVCHGKSSPQISHIKGTMVVIKQLCQEPAPCGLQSLIDQLKDTNQQLVIGDDARNDSPGHTAKYGSYSFLEQNINKVIRVELVQKNEVGNSYRMELEGFKRGTSWISRVGLNLGTIITDRHSQVTKWIREELSEKSGVVHYFDVWHISKGIKKKLRAAGAKSDCGLTNHWTRSIVNHVYWSASSTPDGNGDVMAPKVRIHREPHHEHSHPQQRPFSSL</sequence>
<evidence type="ECO:0000313" key="2">
    <source>
        <dbReference type="EMBL" id="PIK43227.1"/>
    </source>
</evidence>
<comment type="caution">
    <text evidence="2">The sequence shown here is derived from an EMBL/GenBank/DDBJ whole genome shotgun (WGS) entry which is preliminary data.</text>
</comment>
<evidence type="ECO:0000256" key="1">
    <source>
        <dbReference type="SAM" id="MobiDB-lite"/>
    </source>
</evidence>
<dbReference type="STRING" id="307972.A0A2G8K5C8"/>
<accession>A0A2G8K5C8</accession>
<feature type="region of interest" description="Disordered" evidence="1">
    <location>
        <begin position="79"/>
        <end position="102"/>
    </location>
</feature>
<dbReference type="PANTHER" id="PTHR31751">
    <property type="entry name" value="SI:CH211-108C17.2-RELATED-RELATED"/>
    <property type="match status" value="1"/>
</dbReference>
<reference evidence="2 3" key="1">
    <citation type="journal article" date="2017" name="PLoS Biol.">
        <title>The sea cucumber genome provides insights into morphological evolution and visceral regeneration.</title>
        <authorList>
            <person name="Zhang X."/>
            <person name="Sun L."/>
            <person name="Yuan J."/>
            <person name="Sun Y."/>
            <person name="Gao Y."/>
            <person name="Zhang L."/>
            <person name="Li S."/>
            <person name="Dai H."/>
            <person name="Hamel J.F."/>
            <person name="Liu C."/>
            <person name="Yu Y."/>
            <person name="Liu S."/>
            <person name="Lin W."/>
            <person name="Guo K."/>
            <person name="Jin S."/>
            <person name="Xu P."/>
            <person name="Storey K.B."/>
            <person name="Huan P."/>
            <person name="Zhang T."/>
            <person name="Zhou Y."/>
            <person name="Zhang J."/>
            <person name="Lin C."/>
            <person name="Li X."/>
            <person name="Xing L."/>
            <person name="Huo D."/>
            <person name="Sun M."/>
            <person name="Wang L."/>
            <person name="Mercier A."/>
            <person name="Li F."/>
            <person name="Yang H."/>
            <person name="Xiang J."/>
        </authorList>
    </citation>
    <scope>NUCLEOTIDE SEQUENCE [LARGE SCALE GENOMIC DNA]</scope>
    <source>
        <strain evidence="2">Shaxun</strain>
        <tissue evidence="2">Muscle</tissue>
    </source>
</reference>
<dbReference type="AlphaFoldDB" id="A0A2G8K5C8"/>
<dbReference type="EMBL" id="MRZV01000865">
    <property type="protein sequence ID" value="PIK43227.1"/>
    <property type="molecule type" value="Genomic_DNA"/>
</dbReference>